<accession>A0A8H9G0J6</accession>
<dbReference type="EMBL" id="BMKM01000006">
    <property type="protein sequence ID" value="GGE25767.1"/>
    <property type="molecule type" value="Genomic_DNA"/>
</dbReference>
<evidence type="ECO:0000313" key="3">
    <source>
        <dbReference type="Proteomes" id="UP000614460"/>
    </source>
</evidence>
<reference evidence="2" key="2">
    <citation type="submission" date="2020-09" db="EMBL/GenBank/DDBJ databases">
        <authorList>
            <person name="Sun Q."/>
            <person name="Zhou Y."/>
        </authorList>
    </citation>
    <scope>NUCLEOTIDE SEQUENCE</scope>
    <source>
        <strain evidence="2">CGMCC 1.15966</strain>
    </source>
</reference>
<dbReference type="GO" id="GO:0043565">
    <property type="term" value="F:sequence-specific DNA binding"/>
    <property type="evidence" value="ECO:0007669"/>
    <property type="project" value="InterPro"/>
</dbReference>
<protein>
    <recommendedName>
        <fullName evidence="1">HTH araC/xylS-type domain-containing protein</fullName>
    </recommendedName>
</protein>
<dbReference type="Proteomes" id="UP000614460">
    <property type="component" value="Unassembled WGS sequence"/>
</dbReference>
<feature type="domain" description="HTH araC/xylS-type" evidence="1">
    <location>
        <begin position="1"/>
        <end position="109"/>
    </location>
</feature>
<dbReference type="AlphaFoldDB" id="A0A8H9G0J6"/>
<name>A0A8H9G0J6_9SPHI</name>
<dbReference type="GO" id="GO:0003700">
    <property type="term" value="F:DNA-binding transcription factor activity"/>
    <property type="evidence" value="ECO:0007669"/>
    <property type="project" value="InterPro"/>
</dbReference>
<dbReference type="PROSITE" id="PS01124">
    <property type="entry name" value="HTH_ARAC_FAMILY_2"/>
    <property type="match status" value="1"/>
</dbReference>
<evidence type="ECO:0000313" key="2">
    <source>
        <dbReference type="EMBL" id="GGE25767.1"/>
    </source>
</evidence>
<dbReference type="Gene3D" id="1.10.10.60">
    <property type="entry name" value="Homeodomain-like"/>
    <property type="match status" value="1"/>
</dbReference>
<proteinExistence type="predicted"/>
<reference evidence="2" key="1">
    <citation type="journal article" date="2014" name="Int. J. Syst. Evol. Microbiol.">
        <title>Complete genome sequence of Corynebacterium casei LMG S-19264T (=DSM 44701T), isolated from a smear-ripened cheese.</title>
        <authorList>
            <consortium name="US DOE Joint Genome Institute (JGI-PGF)"/>
            <person name="Walter F."/>
            <person name="Albersmeier A."/>
            <person name="Kalinowski J."/>
            <person name="Ruckert C."/>
        </authorList>
    </citation>
    <scope>NUCLEOTIDE SEQUENCE</scope>
    <source>
        <strain evidence="2">CGMCC 1.15966</strain>
    </source>
</reference>
<comment type="caution">
    <text evidence="2">The sequence shown here is derived from an EMBL/GenBank/DDBJ whole genome shotgun (WGS) entry which is preliminary data.</text>
</comment>
<dbReference type="InterPro" id="IPR018060">
    <property type="entry name" value="HTH_AraC"/>
</dbReference>
<keyword evidence="3" id="KW-1185">Reference proteome</keyword>
<gene>
    <name evidence="2" type="ORF">GCM10011516_24280</name>
</gene>
<evidence type="ECO:0000259" key="1">
    <source>
        <dbReference type="PROSITE" id="PS01124"/>
    </source>
</evidence>
<sequence length="120" mass="14813">MFYVTAIDQLLDQEKLFKNPELKLEDLRKFLSLTDKDLKEINRKFWNYNFEEYLNTKRFHYFIDHLNIENEEPAQINKLIYESGFRNECEFNRAFYKEMGCTLWKYMENKSISILHSRFS</sequence>
<organism evidence="2 3">
    <name type="scientific">Sphingobacterium cellulitidis</name>
    <dbReference type="NCBI Taxonomy" id="1768011"/>
    <lineage>
        <taxon>Bacteria</taxon>
        <taxon>Pseudomonadati</taxon>
        <taxon>Bacteroidota</taxon>
        <taxon>Sphingobacteriia</taxon>
        <taxon>Sphingobacteriales</taxon>
        <taxon>Sphingobacteriaceae</taxon>
        <taxon>Sphingobacterium</taxon>
    </lineage>
</organism>